<protein>
    <submittedName>
        <fullName evidence="3">C2H2-type zinc finger</fullName>
    </submittedName>
</protein>
<evidence type="ECO:0000313" key="2">
    <source>
        <dbReference type="EMBL" id="EFW90421.1"/>
    </source>
</evidence>
<dbReference type="InterPro" id="IPR036236">
    <property type="entry name" value="Znf_C2H2_sf"/>
</dbReference>
<dbReference type="EMBL" id="FRAN01000001">
    <property type="protein sequence ID" value="SHK04116.1"/>
    <property type="molecule type" value="Genomic_DNA"/>
</dbReference>
<dbReference type="InterPro" id="IPR013087">
    <property type="entry name" value="Znf_C2H2_type"/>
</dbReference>
<keyword evidence="5" id="KW-1185">Reference proteome</keyword>
<sequence>MPDNPTASDHECQFCHESFDSEDDLREHIQEHHSTA</sequence>
<dbReference type="PROSITE" id="PS00028">
    <property type="entry name" value="ZINC_FINGER_C2H2_1"/>
    <property type="match status" value="1"/>
</dbReference>
<proteinExistence type="predicted"/>
<evidence type="ECO:0000313" key="5">
    <source>
        <dbReference type="Proteomes" id="UP000184203"/>
    </source>
</evidence>
<reference evidence="5" key="3">
    <citation type="submission" date="2016-11" db="EMBL/GenBank/DDBJ databases">
        <authorList>
            <person name="Varghese N."/>
            <person name="Submissions S."/>
        </authorList>
    </citation>
    <scope>NUCLEOTIDE SEQUENCE [LARGE SCALE GENOMIC DNA]</scope>
    <source>
        <strain evidence="5">DX253</strain>
    </source>
</reference>
<dbReference type="Pfam" id="PF13912">
    <property type="entry name" value="zf-C2H2_6"/>
    <property type="match status" value="1"/>
</dbReference>
<dbReference type="SMART" id="SM00355">
    <property type="entry name" value="ZnF_C2H2"/>
    <property type="match status" value="1"/>
</dbReference>
<dbReference type="SUPFAM" id="SSF57667">
    <property type="entry name" value="beta-beta-alpha zinc fingers"/>
    <property type="match status" value="1"/>
</dbReference>
<gene>
    <name evidence="3" type="ORF">SAMN05444342_0369</name>
    <name evidence="2" type="ORF">ZOD2009_20228</name>
</gene>
<name>E7QZ05_HALPU</name>
<dbReference type="EMBL" id="AEMG01000028">
    <property type="protein sequence ID" value="EFW90421.1"/>
    <property type="molecule type" value="Genomic_DNA"/>
</dbReference>
<feature type="domain" description="C2H2-type" evidence="1">
    <location>
        <begin position="10"/>
        <end position="36"/>
    </location>
</feature>
<dbReference type="RefSeq" id="WP_007982949.1">
    <property type="nucleotide sequence ID" value="NZ_AEMG01000028.1"/>
</dbReference>
<dbReference type="OrthoDB" id="378893at2157"/>
<dbReference type="AlphaFoldDB" id="E7QZ05"/>
<reference evidence="3" key="2">
    <citation type="submission" date="2016-11" db="EMBL/GenBank/DDBJ databases">
        <authorList>
            <person name="Jaros S."/>
            <person name="Januszkiewicz K."/>
            <person name="Wedrychowicz H."/>
        </authorList>
    </citation>
    <scope>NUCLEOTIDE SEQUENCE [LARGE SCALE GENOMIC DNA]</scope>
    <source>
        <strain evidence="3">DX253</strain>
    </source>
</reference>
<accession>E7QZ05</accession>
<reference evidence="2 4" key="1">
    <citation type="journal article" date="2014" name="ISME J.">
        <title>Trehalose/2-sulfotrehalose biosynthesis and glycine-betaine uptake are widely spread mechanisms for osmoadaptation in the Halobacteriales.</title>
        <authorList>
            <person name="Youssef N.H."/>
            <person name="Savage-Ashlock K.N."/>
            <person name="McCully A.L."/>
            <person name="Luedtke B."/>
            <person name="Shaw E.I."/>
            <person name="Hoff W.D."/>
            <person name="Elshahed M.S."/>
        </authorList>
    </citation>
    <scope>NUCLEOTIDE SEQUENCE [LARGE SCALE GENOMIC DNA]</scope>
    <source>
        <strain evidence="2 4">DX253</strain>
    </source>
</reference>
<organism evidence="2 4">
    <name type="scientific">Haladaptatus paucihalophilus DX253</name>
    <dbReference type="NCBI Taxonomy" id="797209"/>
    <lineage>
        <taxon>Archaea</taxon>
        <taxon>Methanobacteriati</taxon>
        <taxon>Methanobacteriota</taxon>
        <taxon>Stenosarchaea group</taxon>
        <taxon>Halobacteria</taxon>
        <taxon>Halobacteriales</taxon>
        <taxon>Haladaptataceae</taxon>
        <taxon>Haladaptatus</taxon>
    </lineage>
</organism>
<evidence type="ECO:0000259" key="1">
    <source>
        <dbReference type="PROSITE" id="PS50157"/>
    </source>
</evidence>
<dbReference type="Gene3D" id="3.30.160.60">
    <property type="entry name" value="Classic Zinc Finger"/>
    <property type="match status" value="1"/>
</dbReference>
<evidence type="ECO:0000313" key="3">
    <source>
        <dbReference type="EMBL" id="SHK04116.1"/>
    </source>
</evidence>
<dbReference type="PROSITE" id="PS50157">
    <property type="entry name" value="ZINC_FINGER_C2H2_2"/>
    <property type="match status" value="1"/>
</dbReference>
<dbReference type="Proteomes" id="UP000184203">
    <property type="component" value="Unassembled WGS sequence"/>
</dbReference>
<dbReference type="Proteomes" id="UP000003751">
    <property type="component" value="Unassembled WGS sequence"/>
</dbReference>
<evidence type="ECO:0000313" key="4">
    <source>
        <dbReference type="Proteomes" id="UP000003751"/>
    </source>
</evidence>